<gene>
    <name evidence="2" type="ORF">HMPREF9725_02212</name>
</gene>
<protein>
    <recommendedName>
        <fullName evidence="1">DUF7168 domain-containing protein</fullName>
    </recommendedName>
</protein>
<dbReference type="PATRIC" id="fig|999431.4.peg.2289"/>
<feature type="domain" description="DUF7168" evidence="1">
    <location>
        <begin position="42"/>
        <end position="147"/>
    </location>
</feature>
<dbReference type="AlphaFoldDB" id="M2BWB0"/>
<dbReference type="HOGENOM" id="CLU_1266416_0_0_12"/>
<evidence type="ECO:0000259" key="1">
    <source>
        <dbReference type="Pfam" id="PF23771"/>
    </source>
</evidence>
<name>M2BWB0_TREDN</name>
<dbReference type="Pfam" id="PF23771">
    <property type="entry name" value="DUF7168"/>
    <property type="match status" value="1"/>
</dbReference>
<dbReference type="InterPro" id="IPR055592">
    <property type="entry name" value="DUF7168"/>
</dbReference>
<accession>M2BWB0</accession>
<evidence type="ECO:0000313" key="2">
    <source>
        <dbReference type="EMBL" id="EMB29342.1"/>
    </source>
</evidence>
<dbReference type="EMBL" id="AGDW01000022">
    <property type="protein sequence ID" value="EMB29342.1"/>
    <property type="molecule type" value="Genomic_DNA"/>
</dbReference>
<dbReference type="Proteomes" id="UP000011708">
    <property type="component" value="Chromosome"/>
</dbReference>
<dbReference type="RefSeq" id="WP_002689513.1">
    <property type="nucleotide sequence ID" value="NZ_CM001794.1"/>
</dbReference>
<reference evidence="2" key="1">
    <citation type="submission" date="2012-01" db="EMBL/GenBank/DDBJ databases">
        <title>The Genome Sequence of Treponema denticola H1-T.</title>
        <authorList>
            <consortium name="The Broad Institute Genome Sequencing Platform"/>
            <person name="Earl A."/>
            <person name="Ward D."/>
            <person name="Feldgarden M."/>
            <person name="Gevers D."/>
            <person name="Blanton J.M."/>
            <person name="Fenno C.J."/>
            <person name="Baranova O.V."/>
            <person name="Mathney J."/>
            <person name="Dewhirst F.E."/>
            <person name="Izard J."/>
            <person name="Young S.K."/>
            <person name="Zeng Q."/>
            <person name="Gargeya S."/>
            <person name="Fitzgerald M."/>
            <person name="Haas B."/>
            <person name="Abouelleil A."/>
            <person name="Alvarado L."/>
            <person name="Arachchi H.M."/>
            <person name="Berlin A."/>
            <person name="Chapman S.B."/>
            <person name="Gearin G."/>
            <person name="Goldberg J."/>
            <person name="Griggs A."/>
            <person name="Gujja S."/>
            <person name="Hansen M."/>
            <person name="Heiman D."/>
            <person name="Howarth C."/>
            <person name="Larimer J."/>
            <person name="Lui A."/>
            <person name="MacDonald P.J.P."/>
            <person name="McCowen C."/>
            <person name="Montmayeur A."/>
            <person name="Murphy C."/>
            <person name="Neiman D."/>
            <person name="Pearson M."/>
            <person name="Priest M."/>
            <person name="Roberts A."/>
            <person name="Saif S."/>
            <person name="Shea T."/>
            <person name="Sisk P."/>
            <person name="Stolte C."/>
            <person name="Sykes S."/>
            <person name="Wortman J."/>
            <person name="Nusbaum C."/>
            <person name="Birren B."/>
        </authorList>
    </citation>
    <scope>NUCLEOTIDE SEQUENCE [LARGE SCALE GENOMIC DNA]</scope>
    <source>
        <strain evidence="2">H1-T</strain>
    </source>
</reference>
<comment type="caution">
    <text evidence="2">The sequence shown here is derived from an EMBL/GenBank/DDBJ whole genome shotgun (WGS) entry which is preliminary data.</text>
</comment>
<proteinExistence type="predicted"/>
<organism evidence="2">
    <name type="scientific">Treponema denticola H1-T</name>
    <dbReference type="NCBI Taxonomy" id="999431"/>
    <lineage>
        <taxon>Bacteria</taxon>
        <taxon>Pseudomonadati</taxon>
        <taxon>Spirochaetota</taxon>
        <taxon>Spirochaetia</taxon>
        <taxon>Spirochaetales</taxon>
        <taxon>Treponemataceae</taxon>
        <taxon>Treponema</taxon>
    </lineage>
</organism>
<sequence>MNEQIKKKIKKLLALSKSPNENEAVAALEKARKLMEENGLSEQDCNVYTEETKYLKSRPRWQYIIAKGVAWINGTVIRIVNDYNSLVVRFHGAETDVFISKEMYQYLVKTVNRMAKQNIRKNAKKPYINSYKEGMAASLYERMLQAGEIYSWANKRESQLEAIEKYIVELYKVHYETSRIKSKNQKTNNIAFYRGANDGEKINLNRQTTGGKQKCIDR</sequence>